<comment type="caution">
    <text evidence="1">The sequence shown here is derived from an EMBL/GenBank/DDBJ whole genome shotgun (WGS) entry which is preliminary data.</text>
</comment>
<evidence type="ECO:0000313" key="3">
    <source>
        <dbReference type="Proteomes" id="UP000673383"/>
    </source>
</evidence>
<dbReference type="RefSeq" id="WP_016842082.1">
    <property type="nucleotide sequence ID" value="NZ_BJNL01000143.1"/>
</dbReference>
<accession>A0A7Y8R4V7</accession>
<dbReference type="Proteomes" id="UP001565471">
    <property type="component" value="Unassembled WGS sequence"/>
</dbReference>
<reference evidence="2 4" key="2">
    <citation type="submission" date="2024-07" db="EMBL/GenBank/DDBJ databases">
        <title>Genomic Encyclopedia of Type Strains, Phase V (KMG-V): Genome sequencing to study the core and pangenomes of soil and plant-associated prokaryotes.</title>
        <authorList>
            <person name="Whitman W."/>
        </authorList>
    </citation>
    <scope>NUCLEOTIDE SEQUENCE [LARGE SCALE GENOMIC DNA]</scope>
    <source>
        <strain evidence="2 4">USDA 415</strain>
    </source>
</reference>
<evidence type="ECO:0000313" key="4">
    <source>
        <dbReference type="Proteomes" id="UP001565471"/>
    </source>
</evidence>
<dbReference type="EMBL" id="JAFICZ010000001">
    <property type="protein sequence ID" value="MBP1299626.1"/>
    <property type="molecule type" value="Genomic_DNA"/>
</dbReference>
<gene>
    <name evidence="2" type="ORF">ABIF29_001615</name>
    <name evidence="1" type="ORF">JOH49_009379</name>
</gene>
<dbReference type="EMBL" id="JBGBZA010000002">
    <property type="protein sequence ID" value="MEY9314816.1"/>
    <property type="molecule type" value="Genomic_DNA"/>
</dbReference>
<name>A0A7Y8R4V7_BRAEL</name>
<evidence type="ECO:0000313" key="2">
    <source>
        <dbReference type="EMBL" id="MEY9314816.1"/>
    </source>
</evidence>
<dbReference type="GeneID" id="92956753"/>
<dbReference type="Proteomes" id="UP000673383">
    <property type="component" value="Unassembled WGS sequence"/>
</dbReference>
<keyword evidence="4" id="KW-1185">Reference proteome</keyword>
<organism evidence="1 3">
    <name type="scientific">Bradyrhizobium elkanii</name>
    <dbReference type="NCBI Taxonomy" id="29448"/>
    <lineage>
        <taxon>Bacteria</taxon>
        <taxon>Pseudomonadati</taxon>
        <taxon>Pseudomonadota</taxon>
        <taxon>Alphaproteobacteria</taxon>
        <taxon>Hyphomicrobiales</taxon>
        <taxon>Nitrobacteraceae</taxon>
        <taxon>Bradyrhizobium</taxon>
    </lineage>
</organism>
<reference evidence="1" key="1">
    <citation type="submission" date="2021-02" db="EMBL/GenBank/DDBJ databases">
        <title>Genomic Encyclopedia of Type Strains, Phase IV (KMG-V): Genome sequencing to study the core and pangenomes of soil and plant-associated prokaryotes.</title>
        <authorList>
            <person name="Whitman W."/>
        </authorList>
    </citation>
    <scope>NUCLEOTIDE SEQUENCE</scope>
    <source>
        <strain evidence="1">USDA 406</strain>
    </source>
</reference>
<proteinExistence type="predicted"/>
<dbReference type="AlphaFoldDB" id="A0A7Y8R4V7"/>
<protein>
    <submittedName>
        <fullName evidence="1">Uncharacterized protein</fullName>
    </submittedName>
</protein>
<sequence>MLLIFCEISSNYWGNSALMLPALNFFGRRFVFFVQANQQAHASSDPYRRYSTCSRVRSAVLSGTT</sequence>
<evidence type="ECO:0000313" key="1">
    <source>
        <dbReference type="EMBL" id="MBP1299626.1"/>
    </source>
</evidence>